<feature type="domain" description="Nephrocystin 3-like N-terminal" evidence="3">
    <location>
        <begin position="258"/>
        <end position="408"/>
    </location>
</feature>
<dbReference type="Gene3D" id="3.40.50.300">
    <property type="entry name" value="P-loop containing nucleotide triphosphate hydrolases"/>
    <property type="match status" value="1"/>
</dbReference>
<dbReference type="InterPro" id="IPR056884">
    <property type="entry name" value="NPHP3-like_N"/>
</dbReference>
<organism evidence="4 5">
    <name type="scientific">Rhypophila decipiens</name>
    <dbReference type="NCBI Taxonomy" id="261697"/>
    <lineage>
        <taxon>Eukaryota</taxon>
        <taxon>Fungi</taxon>
        <taxon>Dikarya</taxon>
        <taxon>Ascomycota</taxon>
        <taxon>Pezizomycotina</taxon>
        <taxon>Sordariomycetes</taxon>
        <taxon>Sordariomycetidae</taxon>
        <taxon>Sordariales</taxon>
        <taxon>Naviculisporaceae</taxon>
        <taxon>Rhypophila</taxon>
    </lineage>
</organism>
<comment type="caution">
    <text evidence="4">The sequence shown here is derived from an EMBL/GenBank/DDBJ whole genome shotgun (WGS) entry which is preliminary data.</text>
</comment>
<evidence type="ECO:0000313" key="4">
    <source>
        <dbReference type="EMBL" id="KAK4213070.1"/>
    </source>
</evidence>
<dbReference type="InterPro" id="IPR027417">
    <property type="entry name" value="P-loop_NTPase"/>
</dbReference>
<name>A0AAN7B9J9_9PEZI</name>
<dbReference type="Pfam" id="PF24883">
    <property type="entry name" value="NPHP3_N"/>
    <property type="match status" value="1"/>
</dbReference>
<reference evidence="4" key="2">
    <citation type="submission" date="2023-05" db="EMBL/GenBank/DDBJ databases">
        <authorList>
            <consortium name="Lawrence Berkeley National Laboratory"/>
            <person name="Steindorff A."/>
            <person name="Hensen N."/>
            <person name="Bonometti L."/>
            <person name="Westerberg I."/>
            <person name="Brannstrom I.O."/>
            <person name="Guillou S."/>
            <person name="Cros-Aarteil S."/>
            <person name="Calhoun S."/>
            <person name="Haridas S."/>
            <person name="Kuo A."/>
            <person name="Mondo S."/>
            <person name="Pangilinan J."/>
            <person name="Riley R."/>
            <person name="Labutti K."/>
            <person name="Andreopoulos B."/>
            <person name="Lipzen A."/>
            <person name="Chen C."/>
            <person name="Yanf M."/>
            <person name="Daum C."/>
            <person name="Ng V."/>
            <person name="Clum A."/>
            <person name="Ohm R."/>
            <person name="Martin F."/>
            <person name="Silar P."/>
            <person name="Natvig D."/>
            <person name="Lalanne C."/>
            <person name="Gautier V."/>
            <person name="Ament-Velasquez S.L."/>
            <person name="Kruys A."/>
            <person name="Hutchinson M.I."/>
            <person name="Powell A.J."/>
            <person name="Barry K."/>
            <person name="Miller A.N."/>
            <person name="Grigoriev I.V."/>
            <person name="Debuchy R."/>
            <person name="Gladieux P."/>
            <person name="Thoren M.H."/>
            <person name="Johannesson H."/>
        </authorList>
    </citation>
    <scope>NUCLEOTIDE SEQUENCE</scope>
    <source>
        <strain evidence="4">PSN293</strain>
    </source>
</reference>
<dbReference type="Proteomes" id="UP001301769">
    <property type="component" value="Unassembled WGS sequence"/>
</dbReference>
<evidence type="ECO:0000313" key="5">
    <source>
        <dbReference type="Proteomes" id="UP001301769"/>
    </source>
</evidence>
<dbReference type="PANTHER" id="PTHR10039">
    <property type="entry name" value="AMELOGENIN"/>
    <property type="match status" value="1"/>
</dbReference>
<dbReference type="SUPFAM" id="SSF52540">
    <property type="entry name" value="P-loop containing nucleoside triphosphate hydrolases"/>
    <property type="match status" value="1"/>
</dbReference>
<sequence>MDSLMLSTARAKPQVRLGHALSTLEESLSEDKKAIFRSYHSQAASSTPTLDDVRRAVAEFDHQSGSRPYGSRFVNILKAVQQFAVVGDVIVGGGGNVFTNLASCREKVSELFMEIGQTAPRHEQIAVLYPRSKRLQSDLIEYFIVIVQLCHRLFNPSTLGQIQARLQLALVDPELKNLKEELDKWAIFIDREINLLIAQRVEEEAKQNSRFRSLWTLVSEVDTKRKKIKTRLTWLDSCSQYNYEREQKRIRKQGNSTFFLSDHSYLEWKGRVAQNSPKPSNLLLRGILGSGKSVLLANMIDDLILARKEHQYSVAHFFVISEDSESHMARTVLGSITRQILEAVADLSWVDALEPRTGSGRDMLSSREMLGLLRKVFPGGRPVFLILDGLDQCPRKERLALMCYLEELRKTLDLYICASLRQEANVHPEKDLVLALQPDFVLDIPFDNPDIESFVNSELEHLVDLGELVVGSQELLEEIKACLIAGASGMFLWVVLQLQTIASERSDRAIRQALKNIPRSLPATYGQILTKSRGFGPQYQLAILKILSAAFELLTIDQLREALSIVPGETAWSDENLINDINVTLASCGSLLQVDEEELTVRFVHPSVRQFLFNEIKDIASADLSAMANSFQFSPQDAHKQMAGILVTYLAIFETTKELTVHQESSAQMEKSLPTLVPPPSQAIDAGPLRPLPKEKRQSTYATTLVKVERQNRMPCSERGMSFFPTPRRTG</sequence>
<evidence type="ECO:0000256" key="1">
    <source>
        <dbReference type="ARBA" id="ARBA00022737"/>
    </source>
</evidence>
<evidence type="ECO:0000259" key="3">
    <source>
        <dbReference type="Pfam" id="PF24883"/>
    </source>
</evidence>
<dbReference type="PANTHER" id="PTHR10039:SF10">
    <property type="entry name" value="NACHT DOMAIN-CONTAINING PROTEIN"/>
    <property type="match status" value="1"/>
</dbReference>
<protein>
    <recommendedName>
        <fullName evidence="3">Nephrocystin 3-like N-terminal domain-containing protein</fullName>
    </recommendedName>
</protein>
<accession>A0AAN7B9J9</accession>
<dbReference type="AlphaFoldDB" id="A0AAN7B9J9"/>
<proteinExistence type="predicted"/>
<dbReference type="EMBL" id="MU858115">
    <property type="protein sequence ID" value="KAK4213070.1"/>
    <property type="molecule type" value="Genomic_DNA"/>
</dbReference>
<gene>
    <name evidence="4" type="ORF">QBC37DRAFT_464682</name>
</gene>
<keyword evidence="1" id="KW-0677">Repeat</keyword>
<feature type="region of interest" description="Disordered" evidence="2">
    <location>
        <begin position="674"/>
        <end position="701"/>
    </location>
</feature>
<reference evidence="4" key="1">
    <citation type="journal article" date="2023" name="Mol. Phylogenet. Evol.">
        <title>Genome-scale phylogeny and comparative genomics of the fungal order Sordariales.</title>
        <authorList>
            <person name="Hensen N."/>
            <person name="Bonometti L."/>
            <person name="Westerberg I."/>
            <person name="Brannstrom I.O."/>
            <person name="Guillou S."/>
            <person name="Cros-Aarteil S."/>
            <person name="Calhoun S."/>
            <person name="Haridas S."/>
            <person name="Kuo A."/>
            <person name="Mondo S."/>
            <person name="Pangilinan J."/>
            <person name="Riley R."/>
            <person name="LaButti K."/>
            <person name="Andreopoulos B."/>
            <person name="Lipzen A."/>
            <person name="Chen C."/>
            <person name="Yan M."/>
            <person name="Daum C."/>
            <person name="Ng V."/>
            <person name="Clum A."/>
            <person name="Steindorff A."/>
            <person name="Ohm R.A."/>
            <person name="Martin F."/>
            <person name="Silar P."/>
            <person name="Natvig D.O."/>
            <person name="Lalanne C."/>
            <person name="Gautier V."/>
            <person name="Ament-Velasquez S.L."/>
            <person name="Kruys A."/>
            <person name="Hutchinson M.I."/>
            <person name="Powell A.J."/>
            <person name="Barry K."/>
            <person name="Miller A.N."/>
            <person name="Grigoriev I.V."/>
            <person name="Debuchy R."/>
            <person name="Gladieux P."/>
            <person name="Hiltunen Thoren M."/>
            <person name="Johannesson H."/>
        </authorList>
    </citation>
    <scope>NUCLEOTIDE SEQUENCE</scope>
    <source>
        <strain evidence="4">PSN293</strain>
    </source>
</reference>
<keyword evidence="5" id="KW-1185">Reference proteome</keyword>
<evidence type="ECO:0000256" key="2">
    <source>
        <dbReference type="SAM" id="MobiDB-lite"/>
    </source>
</evidence>